<gene>
    <name evidence="2" type="ORF">SCF082_LOCUS12846</name>
</gene>
<name>A0ABP0JMH9_9DINO</name>
<evidence type="ECO:0008006" key="4">
    <source>
        <dbReference type="Google" id="ProtNLM"/>
    </source>
</evidence>
<dbReference type="EMBL" id="CAXAMM010007880">
    <property type="protein sequence ID" value="CAK9015640.1"/>
    <property type="molecule type" value="Genomic_DNA"/>
</dbReference>
<feature type="compositionally biased region" description="Polar residues" evidence="1">
    <location>
        <begin position="22"/>
        <end position="32"/>
    </location>
</feature>
<feature type="region of interest" description="Disordered" evidence="1">
    <location>
        <begin position="376"/>
        <end position="409"/>
    </location>
</feature>
<dbReference type="InterPro" id="IPR008775">
    <property type="entry name" value="Phytyl_CoA_dOase-like"/>
</dbReference>
<comment type="caution">
    <text evidence="2">The sequence shown here is derived from an EMBL/GenBank/DDBJ whole genome shotgun (WGS) entry which is preliminary data.</text>
</comment>
<dbReference type="Proteomes" id="UP001642464">
    <property type="component" value="Unassembled WGS sequence"/>
</dbReference>
<organism evidence="2 3">
    <name type="scientific">Durusdinium trenchii</name>
    <dbReference type="NCBI Taxonomy" id="1381693"/>
    <lineage>
        <taxon>Eukaryota</taxon>
        <taxon>Sar</taxon>
        <taxon>Alveolata</taxon>
        <taxon>Dinophyceae</taxon>
        <taxon>Suessiales</taxon>
        <taxon>Symbiodiniaceae</taxon>
        <taxon>Durusdinium</taxon>
    </lineage>
</organism>
<dbReference type="PANTHER" id="PTHR31630">
    <property type="entry name" value="PHYTANOYL-COA DIOXYGENASE-RELATED-RELATED"/>
    <property type="match status" value="1"/>
</dbReference>
<sequence length="409" mass="45312">MADDATSGSSLVSTFMADDHSNTMPSETDQKQNARQLSSLCWLAGIMPSPGRPGENRVTRNLPLLTGDHGETMGRIHEKSSRFDRKGVMYPLNPLGDAGPVETASYRFALAEVQLWRRHLEEEGYVVLAGALTLEEVQRGKDLLWSDLESVHHISRDHPETWNKWRLSITGLDTSVVQDAGAWFVRSCPGVKKAFEEFWGSSDLIVSMDAQIFWRPWWIRSAWKPQTEPLHLDQNPFHKPNLETIQGMVPLLPVTKTTGGLQVVPRTHTASAKDALKEERPHLAYRGDWCPLMTAHQDSILLLASPGDLLLWDSRTIHGGLVGSGRAVAASAACPAAEAELARMAVTVAMVPRSRASEEVLRKRLEGFQKGLCFNHSPHEAGTSTGTLSSSHAKRHDFEQLTPEQRALL</sequence>
<dbReference type="SUPFAM" id="SSF51197">
    <property type="entry name" value="Clavaminate synthase-like"/>
    <property type="match status" value="1"/>
</dbReference>
<evidence type="ECO:0000313" key="3">
    <source>
        <dbReference type="Proteomes" id="UP001642464"/>
    </source>
</evidence>
<dbReference type="Pfam" id="PF05721">
    <property type="entry name" value="PhyH"/>
    <property type="match status" value="1"/>
</dbReference>
<evidence type="ECO:0000256" key="1">
    <source>
        <dbReference type="SAM" id="MobiDB-lite"/>
    </source>
</evidence>
<feature type="region of interest" description="Disordered" evidence="1">
    <location>
        <begin position="1"/>
        <end position="32"/>
    </location>
</feature>
<keyword evidence="3" id="KW-1185">Reference proteome</keyword>
<feature type="compositionally biased region" description="Polar residues" evidence="1">
    <location>
        <begin position="382"/>
        <end position="391"/>
    </location>
</feature>
<reference evidence="2 3" key="1">
    <citation type="submission" date="2024-02" db="EMBL/GenBank/DDBJ databases">
        <authorList>
            <person name="Chen Y."/>
            <person name="Shah S."/>
            <person name="Dougan E. K."/>
            <person name="Thang M."/>
            <person name="Chan C."/>
        </authorList>
    </citation>
    <scope>NUCLEOTIDE SEQUENCE [LARGE SCALE GENOMIC DNA]</scope>
</reference>
<dbReference type="Gene3D" id="2.60.120.620">
    <property type="entry name" value="q2cbj1_9rhob like domain"/>
    <property type="match status" value="1"/>
</dbReference>
<accession>A0ABP0JMH9</accession>
<protein>
    <recommendedName>
        <fullName evidence="4">Phytanoyl-CoA dioxygenase</fullName>
    </recommendedName>
</protein>
<dbReference type="PANTHER" id="PTHR31630:SF6">
    <property type="entry name" value="PHYTANOYL-COA DIOXYGENASE-RELATED"/>
    <property type="match status" value="1"/>
</dbReference>
<feature type="compositionally biased region" description="Polar residues" evidence="1">
    <location>
        <begin position="1"/>
        <end position="13"/>
    </location>
</feature>
<evidence type="ECO:0000313" key="2">
    <source>
        <dbReference type="EMBL" id="CAK9015640.1"/>
    </source>
</evidence>
<proteinExistence type="predicted"/>